<evidence type="ECO:0000313" key="3">
    <source>
        <dbReference type="Proteomes" id="UP000593571"/>
    </source>
</evidence>
<evidence type="ECO:0000313" key="2">
    <source>
        <dbReference type="EMBL" id="KAF6396317.1"/>
    </source>
</evidence>
<dbReference type="AlphaFoldDB" id="A0A7J8BBX3"/>
<accession>A0A7J8BBX3</accession>
<gene>
    <name evidence="2" type="ORF">HJG63_002416</name>
</gene>
<dbReference type="Proteomes" id="UP000593571">
    <property type="component" value="Unassembled WGS sequence"/>
</dbReference>
<name>A0A7J8BBX3_ROUAE</name>
<reference evidence="2 3" key="1">
    <citation type="journal article" date="2020" name="Nature">
        <title>Six reference-quality genomes reveal evolution of bat adaptations.</title>
        <authorList>
            <person name="Jebb D."/>
            <person name="Huang Z."/>
            <person name="Pippel M."/>
            <person name="Hughes G.M."/>
            <person name="Lavrichenko K."/>
            <person name="Devanna P."/>
            <person name="Winkler S."/>
            <person name="Jermiin L.S."/>
            <person name="Skirmuntt E.C."/>
            <person name="Katzourakis A."/>
            <person name="Burkitt-Gray L."/>
            <person name="Ray D.A."/>
            <person name="Sullivan K.A.M."/>
            <person name="Roscito J.G."/>
            <person name="Kirilenko B.M."/>
            <person name="Davalos L.M."/>
            <person name="Corthals A.P."/>
            <person name="Power M.L."/>
            <person name="Jones G."/>
            <person name="Ransome R.D."/>
            <person name="Dechmann D.K.N."/>
            <person name="Locatelli A.G."/>
            <person name="Puechmaille S.J."/>
            <person name="Fedrigo O."/>
            <person name="Jarvis E.D."/>
            <person name="Hiller M."/>
            <person name="Vernes S.C."/>
            <person name="Myers E.W."/>
            <person name="Teeling E.C."/>
        </authorList>
    </citation>
    <scope>NUCLEOTIDE SEQUENCE [LARGE SCALE GENOMIC DNA]</scope>
    <source>
        <strain evidence="2">MRouAeg1</strain>
        <tissue evidence="2">Muscle</tissue>
    </source>
</reference>
<dbReference type="EMBL" id="JACASE010000017">
    <property type="protein sequence ID" value="KAF6396317.1"/>
    <property type="molecule type" value="Genomic_DNA"/>
</dbReference>
<protein>
    <submittedName>
        <fullName evidence="2">CD160 molecule</fullName>
    </submittedName>
</protein>
<comment type="caution">
    <text evidence="2">The sequence shown here is derived from an EMBL/GenBank/DDBJ whole genome shotgun (WGS) entry which is preliminary data.</text>
</comment>
<keyword evidence="3" id="KW-1185">Reference proteome</keyword>
<feature type="region of interest" description="Disordered" evidence="1">
    <location>
        <begin position="11"/>
        <end position="67"/>
    </location>
</feature>
<sequence>MQSGPWFLLYSLPPTRDGELHPDGTERNRAPCARPQQRRSQFRLPARKALGDAGHQPGGPASFISQT</sequence>
<organism evidence="2 3">
    <name type="scientific">Rousettus aegyptiacus</name>
    <name type="common">Egyptian fruit bat</name>
    <name type="synonym">Pteropus aegyptiacus</name>
    <dbReference type="NCBI Taxonomy" id="9407"/>
    <lineage>
        <taxon>Eukaryota</taxon>
        <taxon>Metazoa</taxon>
        <taxon>Chordata</taxon>
        <taxon>Craniata</taxon>
        <taxon>Vertebrata</taxon>
        <taxon>Euteleostomi</taxon>
        <taxon>Mammalia</taxon>
        <taxon>Eutheria</taxon>
        <taxon>Laurasiatheria</taxon>
        <taxon>Chiroptera</taxon>
        <taxon>Yinpterochiroptera</taxon>
        <taxon>Pteropodoidea</taxon>
        <taxon>Pteropodidae</taxon>
        <taxon>Rousettinae</taxon>
        <taxon>Rousettus</taxon>
    </lineage>
</organism>
<evidence type="ECO:0000256" key="1">
    <source>
        <dbReference type="SAM" id="MobiDB-lite"/>
    </source>
</evidence>
<feature type="compositionally biased region" description="Basic and acidic residues" evidence="1">
    <location>
        <begin position="16"/>
        <end position="29"/>
    </location>
</feature>
<proteinExistence type="predicted"/>